<proteinExistence type="predicted"/>
<evidence type="ECO:0008006" key="4">
    <source>
        <dbReference type="Google" id="ProtNLM"/>
    </source>
</evidence>
<evidence type="ECO:0000313" key="3">
    <source>
        <dbReference type="Proteomes" id="UP000010808"/>
    </source>
</evidence>
<evidence type="ECO:0000256" key="1">
    <source>
        <dbReference type="SAM" id="Phobius"/>
    </source>
</evidence>
<dbReference type="AlphaFoldDB" id="L0RFV8"/>
<feature type="transmembrane region" description="Helical" evidence="1">
    <location>
        <begin position="12"/>
        <end position="33"/>
    </location>
</feature>
<dbReference type="Proteomes" id="UP000010808">
    <property type="component" value="Chromosome"/>
</dbReference>
<gene>
    <name evidence="2" type="ORF">DESAM_22855</name>
</gene>
<dbReference type="EMBL" id="FO203522">
    <property type="protein sequence ID" value="CCO25122.1"/>
    <property type="molecule type" value="Genomic_DNA"/>
</dbReference>
<accession>L0RFV8</accession>
<name>L0RFV8_9BACT</name>
<reference evidence="2 3" key="1">
    <citation type="submission" date="2012-10" db="EMBL/GenBank/DDBJ databases">
        <authorList>
            <person name="Genoscope - CEA"/>
        </authorList>
    </citation>
    <scope>NUCLEOTIDE SEQUENCE [LARGE SCALE GENOMIC DNA]</scope>
    <source>
        <strain evidence="3">AM13 / DSM 14728</strain>
    </source>
</reference>
<sequence length="722" mass="77623">MVFAVIRKKGILIASLVVIAGMISSAVLVRIYFADAAQKLLSDMTDMGVVIEDIELCYSPLPSLRIYNLEVQSGVDTVRVPLLEVYPDISSLLTGEIKLRHVVLQGPDIITPAHRTGAASTGGTVEFPAVFPDKIDVLSGKLQLTDGFQGIPLTVSASMEKEGAGFAFNVRSASIAELGFKFSGRLDMISTSPLKLSLQASECSIDPASFLGFLTGFGYISNSTIPELAEAGKFESKDLDFHVDSALGIMSFKAGGLTLDSTGGKNLALELGQGGSFQLSLDEASVDAGELYVMAQKSERGRNATKSLCESAKLKSIKPQGTLIFKSVTLSSSAGSASSGGVSGKMTVAAKDLVLVFESLDGKKQKLSISDFDADVELKDGKPVVSVRTFNVASATGGNCNLQASFVFPFDMHKARFKAEALDFSLFDYVITCEAEKKNPLQTQFDTQLSHKETRISASGYFNSPRRPGAGYEAQLKSLSIRSPERESGVVENTKFDFSYLLGNGFSGKASIRRFFYNDWPFSDVAIYLQSGKSRALLKAAGKLFHLNLNADVVFSRDQMAAQCNVKGRGTSLPSLIACFATDLSVSLRGKVYLNANLFMQGADTEELTASVKGDITAKIDRLHIFNLANLDPRLGFFIDLLDAVSKSPEAGEGLSFRTAGLRAGLSGKDLLINSFNLDGRLLQAWGNGVYSLDDKHLKIDGQVRSMLGTVNSFNVDRKLKS</sequence>
<dbReference type="eggNOG" id="ENOG5032HKR">
    <property type="taxonomic scope" value="Bacteria"/>
</dbReference>
<keyword evidence="1" id="KW-0812">Transmembrane</keyword>
<keyword evidence="3" id="KW-1185">Reference proteome</keyword>
<dbReference type="STRING" id="1121451.DESAM_22855"/>
<dbReference type="PATRIC" id="fig|1121451.3.peg.3065"/>
<protein>
    <recommendedName>
        <fullName evidence="4">AsmA-like C-terminal domain-containing protein</fullName>
    </recommendedName>
</protein>
<evidence type="ECO:0000313" key="2">
    <source>
        <dbReference type="EMBL" id="CCO25122.1"/>
    </source>
</evidence>
<keyword evidence="1" id="KW-0472">Membrane</keyword>
<organism evidence="2 3">
    <name type="scientific">Maridesulfovibrio hydrothermalis AM13 = DSM 14728</name>
    <dbReference type="NCBI Taxonomy" id="1121451"/>
    <lineage>
        <taxon>Bacteria</taxon>
        <taxon>Pseudomonadati</taxon>
        <taxon>Thermodesulfobacteriota</taxon>
        <taxon>Desulfovibrionia</taxon>
        <taxon>Desulfovibrionales</taxon>
        <taxon>Desulfovibrionaceae</taxon>
        <taxon>Maridesulfovibrio</taxon>
    </lineage>
</organism>
<keyword evidence="1" id="KW-1133">Transmembrane helix</keyword>
<dbReference type="HOGENOM" id="CLU_382988_0_0_7"/>
<dbReference type="KEGG" id="dhy:DESAM_22855"/>